<protein>
    <submittedName>
        <fullName evidence="3">PEP-CTERM sorting domain-containing protein</fullName>
    </submittedName>
</protein>
<reference evidence="4" key="1">
    <citation type="journal article" date="2022" name="ISME J.">
        <title>Genetic and phylogenetic analysis of dissimilatory iodate-reducing bacteria identifies potential niches across the world's oceans.</title>
        <authorList>
            <person name="Reyes-Umana V."/>
            <person name="Henning Z."/>
            <person name="Lee K."/>
            <person name="Barnum T.P."/>
            <person name="Coates J.D."/>
        </authorList>
    </citation>
    <scope>NUCLEOTIDE SEQUENCE [LARGE SCALE GENOMIC DNA]</scope>
    <source>
        <strain evidence="4">IR12</strain>
    </source>
</reference>
<sequence length="249" mass="24748">MKMTWTVAALVGLSVVALPAAAAPVAGDLAFVAINADEDGFALASFVDLTAGTQLFVTDNEWNGSMLGAGGAFTSGEGVLSWTLGSAVSAGTVVRFSAVDSAANIAVSHGAVSRSGGFALSQTNESVYLYQDDGAGGVIPLAAIGYGSGFADELAGSGLEGQAVMLSGTVKFAEFGGDRSLVSSVAAHAAAVADVGQWTKLSSGDTSAMAPDLTGFAMAAPVPEPSGYAMLLAGLGMVSVIARRRTGQR</sequence>
<evidence type="ECO:0000313" key="4">
    <source>
        <dbReference type="Proteomes" id="UP000694660"/>
    </source>
</evidence>
<gene>
    <name evidence="3" type="ORF">I8J34_16340</name>
</gene>
<dbReference type="InterPro" id="IPR013424">
    <property type="entry name" value="Ice-binding_C"/>
</dbReference>
<comment type="caution">
    <text evidence="3">The sequence shown here is derived from an EMBL/GenBank/DDBJ whole genome shotgun (WGS) entry which is preliminary data.</text>
</comment>
<accession>A0A944DCW8</accession>
<organism evidence="3 4">
    <name type="scientific">Denitromonas iodatirespirans</name>
    <dbReference type="NCBI Taxonomy" id="2795389"/>
    <lineage>
        <taxon>Bacteria</taxon>
        <taxon>Pseudomonadati</taxon>
        <taxon>Pseudomonadota</taxon>
        <taxon>Betaproteobacteria</taxon>
        <taxon>Rhodocyclales</taxon>
        <taxon>Zoogloeaceae</taxon>
        <taxon>Denitromonas</taxon>
    </lineage>
</organism>
<name>A0A944DCW8_DENI1</name>
<dbReference type="RefSeq" id="WP_214362703.1">
    <property type="nucleotide sequence ID" value="NZ_JAEKFT010000020.1"/>
</dbReference>
<feature type="chain" id="PRO_5038118723" evidence="1">
    <location>
        <begin position="23"/>
        <end position="249"/>
    </location>
</feature>
<feature type="signal peptide" evidence="1">
    <location>
        <begin position="1"/>
        <end position="22"/>
    </location>
</feature>
<keyword evidence="1" id="KW-0732">Signal</keyword>
<proteinExistence type="predicted"/>
<evidence type="ECO:0000313" key="3">
    <source>
        <dbReference type="EMBL" id="MBT0962751.1"/>
    </source>
</evidence>
<evidence type="ECO:0000259" key="2">
    <source>
        <dbReference type="Pfam" id="PF07589"/>
    </source>
</evidence>
<dbReference type="AlphaFoldDB" id="A0A944DCW8"/>
<keyword evidence="4" id="KW-1185">Reference proteome</keyword>
<dbReference type="EMBL" id="JAEKFT010000020">
    <property type="protein sequence ID" value="MBT0962751.1"/>
    <property type="molecule type" value="Genomic_DNA"/>
</dbReference>
<dbReference type="Proteomes" id="UP000694660">
    <property type="component" value="Unassembled WGS sequence"/>
</dbReference>
<feature type="domain" description="Ice-binding protein C-terminal" evidence="2">
    <location>
        <begin position="221"/>
        <end position="245"/>
    </location>
</feature>
<dbReference type="NCBIfam" id="TIGR02595">
    <property type="entry name" value="PEP_CTERM"/>
    <property type="match status" value="1"/>
</dbReference>
<evidence type="ECO:0000256" key="1">
    <source>
        <dbReference type="SAM" id="SignalP"/>
    </source>
</evidence>
<dbReference type="Pfam" id="PF07589">
    <property type="entry name" value="PEP-CTERM"/>
    <property type="match status" value="1"/>
</dbReference>